<keyword evidence="1 3" id="KW-0808">Transferase</keyword>
<organism evidence="3 4">
    <name type="scientific">Alienimonas chondri</name>
    <dbReference type="NCBI Taxonomy" id="2681879"/>
    <lineage>
        <taxon>Bacteria</taxon>
        <taxon>Pseudomonadati</taxon>
        <taxon>Planctomycetota</taxon>
        <taxon>Planctomycetia</taxon>
        <taxon>Planctomycetales</taxon>
        <taxon>Planctomycetaceae</taxon>
        <taxon>Alienimonas</taxon>
    </lineage>
</organism>
<keyword evidence="4" id="KW-1185">Reference proteome</keyword>
<dbReference type="Pfam" id="PF00534">
    <property type="entry name" value="Glycos_transf_1"/>
    <property type="match status" value="1"/>
</dbReference>
<dbReference type="EC" id="2.4.1.250" evidence="3"/>
<dbReference type="PANTHER" id="PTHR46401:SF2">
    <property type="entry name" value="GLYCOSYLTRANSFERASE WBBK-RELATED"/>
    <property type="match status" value="1"/>
</dbReference>
<protein>
    <submittedName>
        <fullName evidence="3">D-inositol-3-phosphate glycosyltransferase</fullName>
        <ecNumber evidence="3">2.4.1.250</ecNumber>
    </submittedName>
</protein>
<dbReference type="PANTHER" id="PTHR46401">
    <property type="entry name" value="GLYCOSYLTRANSFERASE WBBK-RELATED"/>
    <property type="match status" value="1"/>
</dbReference>
<name>A0ABX1VF21_9PLAN</name>
<dbReference type="Gene3D" id="3.40.50.2000">
    <property type="entry name" value="Glycogen Phosphorylase B"/>
    <property type="match status" value="2"/>
</dbReference>
<reference evidence="3 4" key="1">
    <citation type="journal article" date="2020" name="Syst. Appl. Microbiol.">
        <title>Alienimonas chondri sp. nov., a novel planctomycete isolated from the biofilm of the red alga Chondrus crispus.</title>
        <authorList>
            <person name="Vitorino I."/>
            <person name="Albuquerque L."/>
            <person name="Wiegand S."/>
            <person name="Kallscheuer N."/>
            <person name="da Costa M.S."/>
            <person name="Lobo-da-Cunha A."/>
            <person name="Jogler C."/>
            <person name="Lage O.M."/>
        </authorList>
    </citation>
    <scope>NUCLEOTIDE SEQUENCE [LARGE SCALE GENOMIC DNA]</scope>
    <source>
        <strain evidence="3 4">LzC2</strain>
    </source>
</reference>
<gene>
    <name evidence="3" type="primary">mshA_10</name>
    <name evidence="3" type="ORF">LzC2_24710</name>
</gene>
<accession>A0ABX1VF21</accession>
<evidence type="ECO:0000259" key="2">
    <source>
        <dbReference type="Pfam" id="PF00534"/>
    </source>
</evidence>
<sequence length="371" mass="41049">MAIALIDGLSARAPSGYHVLGGHLRELARRTAGRHRFVLLHDLTQDALGKDLPENISAIRLGIDLTSPLRRAVWQKTQLSKEVRRAGADLIFTPAGSLPPVRLPVPQVCFAQNPWCLTEAVPKKGLDRIRAAVQRRAYRAATAEADLMIYNSNHLRQLYRDAGAPAATRELILYQAVDESARKAAAASGVPRRDDLILSVSVMARWKNAETLIRAGTALRNRGRRFEIRFVGPWSHPDYRAEIEAEIAASGLQDYIRIVGRVSRDELYRHYAEATVFCLMSRCESFGIPAVEAQTFGVPVIGSTACAMPEIGGAGGRFCDPDDVTAVADHLDRLLTDRNHHAELSAAARENAERFRWERVTPPLEAMFDLC</sequence>
<feature type="domain" description="Glycosyl transferase family 1" evidence="2">
    <location>
        <begin position="186"/>
        <end position="350"/>
    </location>
</feature>
<keyword evidence="3" id="KW-0328">Glycosyltransferase</keyword>
<proteinExistence type="predicted"/>
<dbReference type="RefSeq" id="WP_171187369.1">
    <property type="nucleotide sequence ID" value="NZ_WTPX01000075.1"/>
</dbReference>
<evidence type="ECO:0000313" key="3">
    <source>
        <dbReference type="EMBL" id="NNJ26388.1"/>
    </source>
</evidence>
<comment type="caution">
    <text evidence="3">The sequence shown here is derived from an EMBL/GenBank/DDBJ whole genome shotgun (WGS) entry which is preliminary data.</text>
</comment>
<dbReference type="Proteomes" id="UP000609651">
    <property type="component" value="Unassembled WGS sequence"/>
</dbReference>
<dbReference type="GO" id="GO:0102710">
    <property type="term" value="F:D-inositol-3-phosphate glycosyltransferase activity"/>
    <property type="evidence" value="ECO:0007669"/>
    <property type="project" value="UniProtKB-EC"/>
</dbReference>
<dbReference type="SUPFAM" id="SSF53756">
    <property type="entry name" value="UDP-Glycosyltransferase/glycogen phosphorylase"/>
    <property type="match status" value="1"/>
</dbReference>
<dbReference type="EMBL" id="WTPX01000075">
    <property type="protein sequence ID" value="NNJ26388.1"/>
    <property type="molecule type" value="Genomic_DNA"/>
</dbReference>
<evidence type="ECO:0000313" key="4">
    <source>
        <dbReference type="Proteomes" id="UP000609651"/>
    </source>
</evidence>
<dbReference type="InterPro" id="IPR001296">
    <property type="entry name" value="Glyco_trans_1"/>
</dbReference>
<evidence type="ECO:0000256" key="1">
    <source>
        <dbReference type="ARBA" id="ARBA00022679"/>
    </source>
</evidence>